<evidence type="ECO:0000313" key="6">
    <source>
        <dbReference type="EMBL" id="OMP12054.1"/>
    </source>
</evidence>
<reference evidence="3" key="2">
    <citation type="submission" date="2013-09" db="EMBL/GenBank/DDBJ databases">
        <authorList>
            <person name="Alam M."/>
            <person name="Haque M.S."/>
            <person name="Islam M.S."/>
            <person name="Emdad E.M."/>
            <person name="Islam M.M."/>
            <person name="Ahmed B."/>
            <person name="Halim A."/>
            <person name="Hossen Q.M.M."/>
            <person name="Hossain M.Z."/>
            <person name="Ahmed R."/>
            <person name="Khan M.M."/>
            <person name="Islam R."/>
            <person name="Rashid M.M."/>
            <person name="Khan S.A."/>
            <person name="Rahman M.S."/>
            <person name="Alam M."/>
            <person name="Yahiya A.S."/>
            <person name="Khan M.S."/>
            <person name="Azam M.S."/>
            <person name="Haque T."/>
            <person name="Lashkar M.Z.H."/>
            <person name="Akhand A.I."/>
            <person name="Morshed G."/>
            <person name="Roy S."/>
            <person name="Uddin K.S."/>
            <person name="Rabeya T."/>
            <person name="Hossain A.S."/>
            <person name="Chowdhury A."/>
            <person name="Snigdha A.R."/>
            <person name="Mortoza M.S."/>
            <person name="Matin S.A."/>
            <person name="Hoque S.M.E."/>
            <person name="Islam M.K."/>
            <person name="Roy D.K."/>
            <person name="Haider R."/>
            <person name="Moosa M.M."/>
            <person name="Elias S.M."/>
            <person name="Hasan A.M."/>
            <person name="Jahan S."/>
            <person name="Shafiuddin M."/>
            <person name="Mahmood N."/>
            <person name="Shommy N.S."/>
        </authorList>
    </citation>
    <scope>NUCLEOTIDE SEQUENCE</scope>
    <source>
        <tissue evidence="3">Whole seedlings</tissue>
    </source>
</reference>
<dbReference type="EMBL" id="AWUE01009925">
    <property type="protein sequence ID" value="OMP12054.1"/>
    <property type="molecule type" value="Genomic_DNA"/>
</dbReference>
<evidence type="ECO:0000313" key="8">
    <source>
        <dbReference type="Proteomes" id="UP000187203"/>
    </source>
</evidence>
<dbReference type="EMBL" id="AWUE01018339">
    <property type="protein sequence ID" value="OMO81139.1"/>
    <property type="molecule type" value="Genomic_DNA"/>
</dbReference>
<evidence type="ECO:0000313" key="7">
    <source>
        <dbReference type="EMBL" id="OMP12658.1"/>
    </source>
</evidence>
<reference evidence="8" key="1">
    <citation type="submission" date="2013-09" db="EMBL/GenBank/DDBJ databases">
        <title>Corchorus olitorius genome sequencing.</title>
        <authorList>
            <person name="Alam M."/>
            <person name="Haque M.S."/>
            <person name="Islam M.S."/>
            <person name="Emdad E.M."/>
            <person name="Islam M.M."/>
            <person name="Ahmed B."/>
            <person name="Halim A."/>
            <person name="Hossen Q.M.M."/>
            <person name="Hossain M.Z."/>
            <person name="Ahmed R."/>
            <person name="Khan M.M."/>
            <person name="Islam R."/>
            <person name="Rashid M.M."/>
            <person name="Khan S.A."/>
            <person name="Rahman M.S."/>
            <person name="Alam M."/>
            <person name="Yahiya A.S."/>
            <person name="Khan M.S."/>
            <person name="Azam M.S."/>
            <person name="Haque T."/>
            <person name="Lashkar M.Z.H."/>
            <person name="Akhand A.I."/>
            <person name="Morshed G."/>
            <person name="Roy S."/>
            <person name="Uddin K.S."/>
            <person name="Rabeya T."/>
            <person name="Hossain A.S."/>
            <person name="Chowdhury A."/>
            <person name="Snigdha A.R."/>
            <person name="Mortoza M.S."/>
            <person name="Matin S.A."/>
            <person name="Hoque S.M.E."/>
            <person name="Islam M.K."/>
            <person name="Roy D.K."/>
            <person name="Haider R."/>
            <person name="Moosa M.M."/>
            <person name="Elias S.M."/>
            <person name="Hasan A.M."/>
            <person name="Jahan S."/>
            <person name="Shafiuddin M."/>
            <person name="Mahmood N."/>
            <person name="Shommy N.S."/>
        </authorList>
    </citation>
    <scope>NUCLEOTIDE SEQUENCE [LARGE SCALE GENOMIC DNA]</scope>
    <source>
        <strain evidence="8">cv. O-4</strain>
    </source>
</reference>
<organism evidence="3 8">
    <name type="scientific">Corchorus olitorius</name>
    <dbReference type="NCBI Taxonomy" id="93759"/>
    <lineage>
        <taxon>Eukaryota</taxon>
        <taxon>Viridiplantae</taxon>
        <taxon>Streptophyta</taxon>
        <taxon>Embryophyta</taxon>
        <taxon>Tracheophyta</taxon>
        <taxon>Spermatophyta</taxon>
        <taxon>Magnoliopsida</taxon>
        <taxon>eudicotyledons</taxon>
        <taxon>Gunneridae</taxon>
        <taxon>Pentapetalae</taxon>
        <taxon>rosids</taxon>
        <taxon>malvids</taxon>
        <taxon>Malvales</taxon>
        <taxon>Malvaceae</taxon>
        <taxon>Grewioideae</taxon>
        <taxon>Apeibeae</taxon>
        <taxon>Corchorus</taxon>
    </lineage>
</organism>
<reference evidence="3" key="3">
    <citation type="journal article" date="2017" name="Nat. Plants">
        <title>Comparative genomics of two jute species and insight into fibre biogenesis.</title>
        <authorList>
            <person name="Islam M.S."/>
            <person name="Saito J.A."/>
            <person name="Emdad E.M."/>
            <person name="Ahmed B."/>
            <person name="Islam M.M."/>
            <person name="Halim A."/>
            <person name="Hossen Q.M."/>
            <person name="Hossain M.Z."/>
            <person name="Ahmed R."/>
            <person name="Hossain M.S."/>
            <person name="Kabir S.M."/>
            <person name="Khan M.S."/>
            <person name="Khan M.M."/>
            <person name="Hasan R."/>
            <person name="Aktar N."/>
            <person name="Honi U."/>
            <person name="Islam R."/>
            <person name="Rashid M.M."/>
            <person name="Wan X."/>
            <person name="Hou S."/>
            <person name="Haque T."/>
            <person name="Azam M.S."/>
            <person name="Moosa M.M."/>
            <person name="Elias S.M."/>
            <person name="Hasan A.M."/>
            <person name="Mahmood N."/>
            <person name="Shafiuddin M."/>
            <person name="Shahid S."/>
            <person name="Shommu N.S."/>
            <person name="Jahan S."/>
            <person name="Roy S."/>
            <person name="Chowdhury A."/>
            <person name="Akhand A.I."/>
            <person name="Nisho G.M."/>
            <person name="Uddin K.S."/>
            <person name="Rabeya T."/>
            <person name="Hoque S.M."/>
            <person name="Snigdha A.R."/>
            <person name="Mortoza S."/>
            <person name="Matin S.A."/>
            <person name="Islam M.K."/>
            <person name="Lashkar M.Z."/>
            <person name="Zaman M."/>
            <person name="Yuryev A."/>
            <person name="Uddin M.K."/>
            <person name="Rahman M.S."/>
            <person name="Haque M.S."/>
            <person name="Alam M.M."/>
            <person name="Khan H."/>
            <person name="Alam M."/>
        </authorList>
    </citation>
    <scope>NUCLEOTIDE SEQUENCE</scope>
    <source>
        <tissue evidence="3">Whole seedlings</tissue>
    </source>
</reference>
<dbReference type="EMBL" id="AWUE01022922">
    <property type="protein sequence ID" value="OMO55571.1"/>
    <property type="molecule type" value="Genomic_DNA"/>
</dbReference>
<name>A0A1R3I4W2_9ROSI</name>
<dbReference type="EMBL" id="AWUE01008310">
    <property type="protein sequence ID" value="OMP12658.1"/>
    <property type="molecule type" value="Genomic_DNA"/>
</dbReference>
<evidence type="ECO:0000313" key="3">
    <source>
        <dbReference type="EMBL" id="OMO77594.1"/>
    </source>
</evidence>
<gene>
    <name evidence="7" type="ORF">COLO4_02909</name>
    <name evidence="6" type="ORF">COLO4_03489</name>
    <name evidence="5" type="ORF">COLO4_21309</name>
    <name evidence="4" type="ORF">COLO4_23740</name>
    <name evidence="3" type="ORF">COLO4_25073</name>
    <name evidence="2" type="ORF">COLO4_35919</name>
    <name evidence="1" type="ORF">COLO4_36812</name>
</gene>
<evidence type="ECO:0000313" key="2">
    <source>
        <dbReference type="EMBL" id="OMO55571.1"/>
    </source>
</evidence>
<dbReference type="EMBL" id="AWUE01018908">
    <property type="protein sequence ID" value="OMO77594.1"/>
    <property type="molecule type" value="Genomic_DNA"/>
</dbReference>
<proteinExistence type="predicted"/>
<comment type="caution">
    <text evidence="3">The sequence shown here is derived from an EMBL/GenBank/DDBJ whole genome shotgun (WGS) entry which is preliminary data.</text>
</comment>
<evidence type="ECO:0000313" key="1">
    <source>
        <dbReference type="EMBL" id="OMO53202.1"/>
    </source>
</evidence>
<accession>A0A1R3I4W2</accession>
<keyword evidence="8" id="KW-1185">Reference proteome</keyword>
<dbReference type="EMBL" id="AWUE01023622">
    <property type="protein sequence ID" value="OMO53202.1"/>
    <property type="molecule type" value="Genomic_DNA"/>
</dbReference>
<sequence>MVELQSFPTNHLSSFKSILRKSLRLDDMIVMGL</sequence>
<evidence type="ECO:0000313" key="5">
    <source>
        <dbReference type="EMBL" id="OMO86097.1"/>
    </source>
</evidence>
<protein>
    <submittedName>
        <fullName evidence="3">Uncharacterized protein</fullName>
    </submittedName>
</protein>
<dbReference type="AlphaFoldDB" id="A0A1R3I4W2"/>
<evidence type="ECO:0000313" key="4">
    <source>
        <dbReference type="EMBL" id="OMO81139.1"/>
    </source>
</evidence>
<dbReference type="EMBL" id="AWUE01017626">
    <property type="protein sequence ID" value="OMO86097.1"/>
    <property type="molecule type" value="Genomic_DNA"/>
</dbReference>
<dbReference type="Proteomes" id="UP000187203">
    <property type="component" value="Unassembled WGS sequence"/>
</dbReference>